<dbReference type="OrthoDB" id="425014at2759"/>
<dbReference type="RefSeq" id="XP_009166237.1">
    <property type="nucleotide sequence ID" value="XM_009167973.1"/>
</dbReference>
<name>A0A075A335_OPIVI</name>
<organism evidence="1 2">
    <name type="scientific">Opisthorchis viverrini</name>
    <name type="common">Southeast Asian liver fluke</name>
    <dbReference type="NCBI Taxonomy" id="6198"/>
    <lineage>
        <taxon>Eukaryota</taxon>
        <taxon>Metazoa</taxon>
        <taxon>Spiralia</taxon>
        <taxon>Lophotrochozoa</taxon>
        <taxon>Platyhelminthes</taxon>
        <taxon>Trematoda</taxon>
        <taxon>Digenea</taxon>
        <taxon>Opisthorchiida</taxon>
        <taxon>Opisthorchiata</taxon>
        <taxon>Opisthorchiidae</taxon>
        <taxon>Opisthorchis</taxon>
    </lineage>
</organism>
<evidence type="ECO:0000313" key="1">
    <source>
        <dbReference type="EMBL" id="KER29990.1"/>
    </source>
</evidence>
<protein>
    <submittedName>
        <fullName evidence="1">Uncharacterized protein</fullName>
    </submittedName>
</protein>
<dbReference type="KEGG" id="ovi:T265_03473"/>
<dbReference type="EMBL" id="KL596668">
    <property type="protein sequence ID" value="KER29990.1"/>
    <property type="molecule type" value="Genomic_DNA"/>
</dbReference>
<dbReference type="GeneID" id="20317660"/>
<dbReference type="AlphaFoldDB" id="A0A075A335"/>
<sequence>MVYVIHRILQKVHHEVPRKWKGNFGCSSGTRSCPWYPEKNQASEARRLQVFDSRCLRTIARVGWCRRIRNEVVGKGVFGCVTGTSIEECVKHQKLLPGPINRKSTSYVHSALTFLNIAEAMLASTAFGCADE</sequence>
<accession>A0A075A335</accession>
<proteinExistence type="predicted"/>
<reference evidence="1 2" key="1">
    <citation type="submission" date="2013-11" db="EMBL/GenBank/DDBJ databases">
        <title>Opisthorchis viverrini - life in the bile duct.</title>
        <authorList>
            <person name="Young N.D."/>
            <person name="Nagarajan N."/>
            <person name="Lin S.J."/>
            <person name="Korhonen P.K."/>
            <person name="Jex A.R."/>
            <person name="Hall R.S."/>
            <person name="Safavi-Hemami H."/>
            <person name="Kaewkong W."/>
            <person name="Bertrand D."/>
            <person name="Gao S."/>
            <person name="Seet Q."/>
            <person name="Wongkham S."/>
            <person name="Teh B.T."/>
            <person name="Wongkham C."/>
            <person name="Intapan P.M."/>
            <person name="Maleewong W."/>
            <person name="Yang X."/>
            <person name="Hu M."/>
            <person name="Wang Z."/>
            <person name="Hofmann A."/>
            <person name="Sternberg P.W."/>
            <person name="Tan P."/>
            <person name="Wang J."/>
            <person name="Gasser R.B."/>
        </authorList>
    </citation>
    <scope>NUCLEOTIDE SEQUENCE [LARGE SCALE GENOMIC DNA]</scope>
</reference>
<dbReference type="CTD" id="20317660"/>
<evidence type="ECO:0000313" key="2">
    <source>
        <dbReference type="Proteomes" id="UP000054324"/>
    </source>
</evidence>
<gene>
    <name evidence="1" type="ORF">T265_03473</name>
</gene>
<keyword evidence="2" id="KW-1185">Reference proteome</keyword>
<dbReference type="Proteomes" id="UP000054324">
    <property type="component" value="Unassembled WGS sequence"/>
</dbReference>